<dbReference type="InterPro" id="IPR001412">
    <property type="entry name" value="aa-tRNA-synth_I_CS"/>
</dbReference>
<dbReference type="Pfam" id="PF00133">
    <property type="entry name" value="tRNA-synt_1"/>
    <property type="match status" value="1"/>
</dbReference>
<dbReference type="PANTHER" id="PTHR11946:SF93">
    <property type="entry name" value="VALINE--TRNA LIGASE, CHLOROPLASTIC_MITOCHONDRIAL 2"/>
    <property type="match status" value="1"/>
</dbReference>
<accession>A0AB39RRT1</accession>
<evidence type="ECO:0000259" key="9">
    <source>
        <dbReference type="Pfam" id="PF00133"/>
    </source>
</evidence>
<sequence>MTFTHRHTGVPEKPSLEGLEEKWSRRWDEQGVFVFDRTKTRDQVFSIDTPPPTVSGSLHVGHVFSYTHTDAIARYQRMRGKEVFYPMGWDDNGLPTERRVQNYYGVRCDPALLYDPGFSPPTTPGKQQIPISRRNFIELCEQLTVEDERAFESLWRNLGLSVDWTRTYQTIDGEARATSQLAFLNNLARGEAYMAEAPTLWDVTFRTAVAQAELEDRERPAAFHRLAFHQADGRRVMIETTRPELLPACVALVAHPDDERYRDLFGSPVRTPLFGVEVPVVAHRLADPDKGSGIAMVCTFGDTTDVTWWRELQLETRPVIGWDGRLTAEPPAGLDSEQARAAYTQLAGATAHTARERIVSMLRASGDMEGEPRPITHAVKFFEKGDKPLEIVTTRQWYLRNGGRDVPLREEFLQRGSDLVWHPEHMRVRYENWVSGLNGDWLVSRQRFFGVPIPLWYPLDGDGNPDYDQPIAPDPALLPVDPSAEAPAGYAEGQRGKPEGFIGDPDVMDTWATSSLTPQIAGRWLKDPDLFERVFPMDMRPQAHEIIRTWLFSTVVRAHAEHGVLPWKHATISGWILDPDRKKMSKSKGNVVTPADLLVQHGSDAVRYWAAGGRPGTDTAFDTGQMKVGRRLALKILNASKFVLSFGEAPEAAKVTEPLDRAMLAELAATVDDATEAFEDFNYARALERTEQFFWRFCDDYLELVKTRAYGEHDDTAGTESARGALMTALDTLLRLFAPVLPFATEEAWSWQAEGSVHRAAWPVADELRRMAGGADGELLATAAEVIAAVRKAKSEAQVSMRTDVTKAVISGSLAALDRFALVQADVRAAGRIGVVEQQVGDGAFTVTVSL</sequence>
<feature type="domain" description="Methionyl/Valyl/Leucyl/Isoleucyl-tRNA synthetase anticodon-binding" evidence="10">
    <location>
        <begin position="660"/>
        <end position="806"/>
    </location>
</feature>
<evidence type="ECO:0000256" key="5">
    <source>
        <dbReference type="ARBA" id="ARBA00022917"/>
    </source>
</evidence>
<dbReference type="Gene3D" id="1.10.730.10">
    <property type="entry name" value="Isoleucyl-tRNA Synthetase, Domain 1"/>
    <property type="match status" value="1"/>
</dbReference>
<comment type="function">
    <text evidence="8">Catalyzes the attachment of valine to tRNA(Val). As ValRS can inadvertently accommodate and process structurally similar amino acids such as threonine, to avoid such errors, it has a 'posttransfer' editing activity that hydrolyzes mischarged Thr-tRNA(Val) in a tRNA-dependent manner.</text>
</comment>
<dbReference type="PROSITE" id="PS00178">
    <property type="entry name" value="AA_TRNA_LIGASE_I"/>
    <property type="match status" value="1"/>
</dbReference>
<dbReference type="SUPFAM" id="SSF50677">
    <property type="entry name" value="ValRS/IleRS/LeuRS editing domain"/>
    <property type="match status" value="1"/>
</dbReference>
<dbReference type="InterPro" id="IPR009080">
    <property type="entry name" value="tRNAsynth_Ia_anticodon-bd"/>
</dbReference>
<evidence type="ECO:0000256" key="6">
    <source>
        <dbReference type="ARBA" id="ARBA00023146"/>
    </source>
</evidence>
<dbReference type="InterPro" id="IPR002303">
    <property type="entry name" value="Valyl-tRNA_ligase"/>
</dbReference>
<evidence type="ECO:0000256" key="8">
    <source>
        <dbReference type="HAMAP-Rule" id="MF_02005"/>
    </source>
</evidence>
<evidence type="ECO:0000256" key="7">
    <source>
        <dbReference type="ARBA" id="ARBA00047552"/>
    </source>
</evidence>
<keyword evidence="4 8" id="KW-0067">ATP-binding</keyword>
<dbReference type="InterPro" id="IPR009008">
    <property type="entry name" value="Val/Leu/Ile-tRNA-synth_edit"/>
</dbReference>
<dbReference type="SUPFAM" id="SSF52374">
    <property type="entry name" value="Nucleotidylyl transferase"/>
    <property type="match status" value="1"/>
</dbReference>
<feature type="domain" description="Aminoacyl-tRNA synthetase class Ia" evidence="9">
    <location>
        <begin position="23"/>
        <end position="620"/>
    </location>
</feature>
<feature type="short sequence motif" description="'HIGH' region" evidence="8">
    <location>
        <begin position="52"/>
        <end position="62"/>
    </location>
</feature>
<dbReference type="EC" id="6.1.1.9" evidence="8"/>
<evidence type="ECO:0000256" key="2">
    <source>
        <dbReference type="ARBA" id="ARBA00022598"/>
    </source>
</evidence>
<evidence type="ECO:0000256" key="4">
    <source>
        <dbReference type="ARBA" id="ARBA00022840"/>
    </source>
</evidence>
<dbReference type="GO" id="GO:0006438">
    <property type="term" value="P:valyl-tRNA aminoacylation"/>
    <property type="evidence" value="ECO:0007669"/>
    <property type="project" value="UniProtKB-UniRule"/>
</dbReference>
<dbReference type="EMBL" id="CP163443">
    <property type="protein sequence ID" value="XDQ57211.1"/>
    <property type="molecule type" value="Genomic_DNA"/>
</dbReference>
<dbReference type="InterPro" id="IPR002300">
    <property type="entry name" value="aa-tRNA-synth_Ia"/>
</dbReference>
<dbReference type="InterPro" id="IPR014729">
    <property type="entry name" value="Rossmann-like_a/b/a_fold"/>
</dbReference>
<dbReference type="InterPro" id="IPR048044">
    <property type="entry name" value="Valyl-tRNA_ligase_actino"/>
</dbReference>
<dbReference type="GO" id="GO:0005524">
    <property type="term" value="F:ATP binding"/>
    <property type="evidence" value="ECO:0007669"/>
    <property type="project" value="UniProtKB-UniRule"/>
</dbReference>
<dbReference type="PRINTS" id="PR00986">
    <property type="entry name" value="TRNASYNTHVAL"/>
</dbReference>
<comment type="catalytic activity">
    <reaction evidence="7 8">
        <text>tRNA(Val) + L-valine + ATP = L-valyl-tRNA(Val) + AMP + diphosphate</text>
        <dbReference type="Rhea" id="RHEA:10704"/>
        <dbReference type="Rhea" id="RHEA-COMP:9672"/>
        <dbReference type="Rhea" id="RHEA-COMP:9708"/>
        <dbReference type="ChEBI" id="CHEBI:30616"/>
        <dbReference type="ChEBI" id="CHEBI:33019"/>
        <dbReference type="ChEBI" id="CHEBI:57762"/>
        <dbReference type="ChEBI" id="CHEBI:78442"/>
        <dbReference type="ChEBI" id="CHEBI:78537"/>
        <dbReference type="ChEBI" id="CHEBI:456215"/>
        <dbReference type="EC" id="6.1.1.9"/>
    </reaction>
</comment>
<dbReference type="NCBIfam" id="NF000540">
    <property type="entry name" value="alt_ValS"/>
    <property type="match status" value="1"/>
</dbReference>
<evidence type="ECO:0000313" key="11">
    <source>
        <dbReference type="EMBL" id="XDQ57211.1"/>
    </source>
</evidence>
<dbReference type="Gene3D" id="3.40.50.620">
    <property type="entry name" value="HUPs"/>
    <property type="match status" value="2"/>
</dbReference>
<keyword evidence="5 8" id="KW-0648">Protein biosynthesis</keyword>
<keyword evidence="2 8" id="KW-0436">Ligase</keyword>
<keyword evidence="3 8" id="KW-0547">Nucleotide-binding</keyword>
<keyword evidence="1 8" id="KW-0963">Cytoplasm</keyword>
<reference evidence="11" key="1">
    <citation type="submission" date="2024-07" db="EMBL/GenBank/DDBJ databases">
        <authorList>
            <person name="Yu S.T."/>
        </authorList>
    </citation>
    <scope>NUCLEOTIDE SEQUENCE</scope>
    <source>
        <strain evidence="11">R41</strain>
    </source>
</reference>
<comment type="subunit">
    <text evidence="8">Monomer.</text>
</comment>
<dbReference type="Gene3D" id="3.90.740.10">
    <property type="entry name" value="Valyl/Leucyl/Isoleucyl-tRNA synthetase, editing domain"/>
    <property type="match status" value="1"/>
</dbReference>
<dbReference type="Pfam" id="PF08264">
    <property type="entry name" value="Anticodon_1"/>
    <property type="match status" value="1"/>
</dbReference>
<dbReference type="GO" id="GO:0005829">
    <property type="term" value="C:cytosol"/>
    <property type="evidence" value="ECO:0007669"/>
    <property type="project" value="TreeGrafter"/>
</dbReference>
<dbReference type="NCBIfam" id="NF009687">
    <property type="entry name" value="PRK13208.1"/>
    <property type="match status" value="1"/>
</dbReference>
<dbReference type="InterPro" id="IPR013155">
    <property type="entry name" value="M/V/L/I-tRNA-synth_anticd-bd"/>
</dbReference>
<organism evidence="11">
    <name type="scientific">Streptomyces sp. R41</name>
    <dbReference type="NCBI Taxonomy" id="3238632"/>
    <lineage>
        <taxon>Bacteria</taxon>
        <taxon>Bacillati</taxon>
        <taxon>Actinomycetota</taxon>
        <taxon>Actinomycetes</taxon>
        <taxon>Kitasatosporales</taxon>
        <taxon>Streptomycetaceae</taxon>
        <taxon>Streptomyces</taxon>
    </lineage>
</organism>
<proteinExistence type="inferred from homology"/>
<evidence type="ECO:0000256" key="1">
    <source>
        <dbReference type="ARBA" id="ARBA00022490"/>
    </source>
</evidence>
<gene>
    <name evidence="8 11" type="primary">valS</name>
    <name evidence="11" type="ORF">AB5J53_38765</name>
</gene>
<comment type="subcellular location">
    <subcellularLocation>
        <location evidence="8">Cytoplasm</location>
    </subcellularLocation>
</comment>
<dbReference type="SUPFAM" id="SSF47323">
    <property type="entry name" value="Anticodon-binding domain of a subclass of class I aminoacyl-tRNA synthetases"/>
    <property type="match status" value="1"/>
</dbReference>
<keyword evidence="6 8" id="KW-0030">Aminoacyl-tRNA synthetase</keyword>
<dbReference type="CDD" id="cd07962">
    <property type="entry name" value="Anticodon_Ia_Val"/>
    <property type="match status" value="1"/>
</dbReference>
<dbReference type="InterPro" id="IPR022874">
    <property type="entry name" value="Valine-tRNA_ligase_type_2"/>
</dbReference>
<protein>
    <recommendedName>
        <fullName evidence="8">Valine--tRNA ligase</fullName>
        <ecNumber evidence="8">6.1.1.9</ecNumber>
    </recommendedName>
    <alternativeName>
        <fullName evidence="8">Valyl-tRNA synthetase</fullName>
        <shortName evidence="8">ValRS</shortName>
    </alternativeName>
</protein>
<dbReference type="AlphaFoldDB" id="A0AB39RRT1"/>
<dbReference type="RefSeq" id="WP_369250280.1">
    <property type="nucleotide sequence ID" value="NZ_CP163443.1"/>
</dbReference>
<evidence type="ECO:0000259" key="10">
    <source>
        <dbReference type="Pfam" id="PF08264"/>
    </source>
</evidence>
<dbReference type="GO" id="GO:0002161">
    <property type="term" value="F:aminoacyl-tRNA deacylase activity"/>
    <property type="evidence" value="ECO:0007669"/>
    <property type="project" value="InterPro"/>
</dbReference>
<feature type="binding site" evidence="8">
    <location>
        <position position="586"/>
    </location>
    <ligand>
        <name>ATP</name>
        <dbReference type="ChEBI" id="CHEBI:30616"/>
    </ligand>
</feature>
<dbReference type="InterPro" id="IPR033705">
    <property type="entry name" value="Anticodon_Ia_Val"/>
</dbReference>
<name>A0AB39RRT1_9ACTN</name>
<comment type="similarity">
    <text evidence="8">Belongs to the class-I aminoacyl-tRNA synthetase family. ValS type 2 subfamily.</text>
</comment>
<dbReference type="GO" id="GO:0004832">
    <property type="term" value="F:valine-tRNA ligase activity"/>
    <property type="evidence" value="ECO:0007669"/>
    <property type="project" value="UniProtKB-UniRule"/>
</dbReference>
<dbReference type="PANTHER" id="PTHR11946">
    <property type="entry name" value="VALYL-TRNA SYNTHETASES"/>
    <property type="match status" value="1"/>
</dbReference>
<dbReference type="HAMAP" id="MF_02005">
    <property type="entry name" value="Val_tRNA_synth_type2"/>
    <property type="match status" value="1"/>
</dbReference>
<evidence type="ECO:0000256" key="3">
    <source>
        <dbReference type="ARBA" id="ARBA00022741"/>
    </source>
</evidence>
<feature type="short sequence motif" description="'KMSKS' region" evidence="8">
    <location>
        <begin position="583"/>
        <end position="587"/>
    </location>
</feature>
<comment type="domain">
    <text evidence="8">ValRS has two distinct active sites: one for aminoacylation and one for editing. The misactivated threonine is translocated from the active site to the editing site.</text>
</comment>